<dbReference type="InterPro" id="IPR036273">
    <property type="entry name" value="CRAL/TRIO_N_dom_sf"/>
</dbReference>
<dbReference type="PROSITE" id="PS50191">
    <property type="entry name" value="CRAL_TRIO"/>
    <property type="match status" value="2"/>
</dbReference>
<dbReference type="Gene3D" id="1.20.5.1200">
    <property type="entry name" value="Alpha-tocopherol transfer"/>
    <property type="match status" value="1"/>
</dbReference>
<comment type="caution">
    <text evidence="2">The sequence shown here is derived from an EMBL/GenBank/DDBJ whole genome shotgun (WGS) entry which is preliminary data.</text>
</comment>
<dbReference type="GO" id="GO:0016020">
    <property type="term" value="C:membrane"/>
    <property type="evidence" value="ECO:0007669"/>
    <property type="project" value="TreeGrafter"/>
</dbReference>
<dbReference type="AlphaFoldDB" id="A0AAN9TII9"/>
<keyword evidence="3" id="KW-1185">Reference proteome</keyword>
<feature type="domain" description="CRAL-TRIO" evidence="1">
    <location>
        <begin position="146"/>
        <end position="246"/>
    </location>
</feature>
<dbReference type="PANTHER" id="PTHR10174">
    <property type="entry name" value="ALPHA-TOCOPHEROL TRANSFER PROTEIN-RELATED"/>
    <property type="match status" value="1"/>
</dbReference>
<reference evidence="2 3" key="1">
    <citation type="submission" date="2024-03" db="EMBL/GenBank/DDBJ databases">
        <title>Adaptation during the transition from Ophiocordyceps entomopathogen to insect associate is accompanied by gene loss and intensified selection.</title>
        <authorList>
            <person name="Ward C.M."/>
            <person name="Onetto C.A."/>
            <person name="Borneman A.R."/>
        </authorList>
    </citation>
    <scope>NUCLEOTIDE SEQUENCE [LARGE SCALE GENOMIC DNA]</scope>
    <source>
        <strain evidence="2">AWRI1</strain>
        <tissue evidence="2">Single Adult Female</tissue>
    </source>
</reference>
<dbReference type="CDD" id="cd00170">
    <property type="entry name" value="SEC14"/>
    <property type="match status" value="2"/>
</dbReference>
<dbReference type="SUPFAM" id="SSF52087">
    <property type="entry name" value="CRAL/TRIO domain"/>
    <property type="match status" value="2"/>
</dbReference>
<dbReference type="SMART" id="SM00516">
    <property type="entry name" value="SEC14"/>
    <property type="match status" value="2"/>
</dbReference>
<evidence type="ECO:0000313" key="2">
    <source>
        <dbReference type="EMBL" id="KAK7590874.1"/>
    </source>
</evidence>
<dbReference type="Gene3D" id="3.40.525.10">
    <property type="entry name" value="CRAL-TRIO lipid binding domain"/>
    <property type="match status" value="2"/>
</dbReference>
<evidence type="ECO:0000259" key="1">
    <source>
        <dbReference type="PROSITE" id="PS50191"/>
    </source>
</evidence>
<sequence>MTYKLNTVEAEFAKDPKINRDDIKELVDWVPTVDNMPKVTEYMLVQFYQVCNYDLEKTKKLIKLCYSFKTNAMELFSGQDYDQNRYDYTFYDVNYCIPLPETTNEGYRILYVGLKDFASSKYDFPVMVAVSIKIVLATILELGTCPGYVIVFDVQGFGIGHLLSMHISILRKFFFFLQEASPVRVTGIHVIHLHSIFDKMMKLMSPFMKKELYDMIKTYSTMDDFFKVVPKEAIPTDLDGQYPKTRDQLSEYMVIQFFDSAEHSTQRAKELIDLHYSFRVDSPEFFSCKDYSPSQYNYKFSDVINVCMLPKPTPEGYRLIYAGFKDVNPSKFNFEIALSMFTKLMIITVMSEGACPGYAFVFDIKGIVLAHLASVSISLVRRYLYFVQEAIPLKVKAVHVIHVHSLIDKIMMLAKPFLKKELYDLIYIQSDMNEFYKTVTPECVPVELGGTLPLTIDEMTNQLIERESALDDFVKQELSLKSDESKRLETKKSETLSMNGSFKKLVID</sequence>
<dbReference type="Pfam" id="PF00650">
    <property type="entry name" value="CRAL_TRIO"/>
    <property type="match status" value="2"/>
</dbReference>
<gene>
    <name evidence="2" type="ORF">V9T40_002487</name>
</gene>
<name>A0AAN9TII9_9HEMI</name>
<dbReference type="PRINTS" id="PR00180">
    <property type="entry name" value="CRETINALDHBP"/>
</dbReference>
<feature type="domain" description="CRAL-TRIO" evidence="1">
    <location>
        <begin position="356"/>
        <end position="456"/>
    </location>
</feature>
<dbReference type="Proteomes" id="UP001367676">
    <property type="component" value="Unassembled WGS sequence"/>
</dbReference>
<dbReference type="EMBL" id="JBBCAQ010000022">
    <property type="protein sequence ID" value="KAK7590874.1"/>
    <property type="molecule type" value="Genomic_DNA"/>
</dbReference>
<proteinExistence type="predicted"/>
<dbReference type="SUPFAM" id="SSF46938">
    <property type="entry name" value="CRAL/TRIO N-terminal domain"/>
    <property type="match status" value="1"/>
</dbReference>
<protein>
    <recommendedName>
        <fullName evidence="1">CRAL-TRIO domain-containing protein</fullName>
    </recommendedName>
</protein>
<organism evidence="2 3">
    <name type="scientific">Parthenolecanium corni</name>
    <dbReference type="NCBI Taxonomy" id="536013"/>
    <lineage>
        <taxon>Eukaryota</taxon>
        <taxon>Metazoa</taxon>
        <taxon>Ecdysozoa</taxon>
        <taxon>Arthropoda</taxon>
        <taxon>Hexapoda</taxon>
        <taxon>Insecta</taxon>
        <taxon>Pterygota</taxon>
        <taxon>Neoptera</taxon>
        <taxon>Paraneoptera</taxon>
        <taxon>Hemiptera</taxon>
        <taxon>Sternorrhyncha</taxon>
        <taxon>Coccoidea</taxon>
        <taxon>Coccidae</taxon>
        <taxon>Parthenolecanium</taxon>
    </lineage>
</organism>
<dbReference type="InterPro" id="IPR036865">
    <property type="entry name" value="CRAL-TRIO_dom_sf"/>
</dbReference>
<dbReference type="InterPro" id="IPR001251">
    <property type="entry name" value="CRAL-TRIO_dom"/>
</dbReference>
<dbReference type="PANTHER" id="PTHR10174:SF213">
    <property type="entry name" value="CRAL-TRIO DOMAIN-CONTAINING PROTEIN"/>
    <property type="match status" value="1"/>
</dbReference>
<evidence type="ECO:0000313" key="3">
    <source>
        <dbReference type="Proteomes" id="UP001367676"/>
    </source>
</evidence>
<dbReference type="GO" id="GO:1902936">
    <property type="term" value="F:phosphatidylinositol bisphosphate binding"/>
    <property type="evidence" value="ECO:0007669"/>
    <property type="project" value="TreeGrafter"/>
</dbReference>
<accession>A0AAN9TII9</accession>